<dbReference type="GO" id="GO:0009073">
    <property type="term" value="P:aromatic amino acid family biosynthetic process"/>
    <property type="evidence" value="ECO:0007669"/>
    <property type="project" value="UniProtKB-KW"/>
</dbReference>
<gene>
    <name evidence="8" type="primary">aroE</name>
    <name evidence="12" type="ORF">CQA76_03240</name>
</gene>
<evidence type="ECO:0000313" key="13">
    <source>
        <dbReference type="Proteomes" id="UP000310353"/>
    </source>
</evidence>
<comment type="similarity">
    <text evidence="8">Belongs to the shikimate dehydrogenase family.</text>
</comment>
<dbReference type="GO" id="GO:0008652">
    <property type="term" value="P:amino acid biosynthetic process"/>
    <property type="evidence" value="ECO:0007669"/>
    <property type="project" value="UniProtKB-KW"/>
</dbReference>
<feature type="binding site" evidence="8">
    <location>
        <position position="234"/>
    </location>
    <ligand>
        <name>shikimate</name>
        <dbReference type="ChEBI" id="CHEBI:36208"/>
    </ligand>
</feature>
<proteinExistence type="inferred from homology"/>
<dbReference type="GO" id="GO:0009423">
    <property type="term" value="P:chorismate biosynthetic process"/>
    <property type="evidence" value="ECO:0007669"/>
    <property type="project" value="UniProtKB-UniRule"/>
</dbReference>
<dbReference type="InterPro" id="IPR011342">
    <property type="entry name" value="Shikimate_DH"/>
</dbReference>
<feature type="binding site" evidence="8">
    <location>
        <position position="59"/>
    </location>
    <ligand>
        <name>shikimate</name>
        <dbReference type="ChEBI" id="CHEBI:36208"/>
    </ligand>
</feature>
<dbReference type="InterPro" id="IPR006151">
    <property type="entry name" value="Shikm_DH/Glu-tRNA_Rdtase"/>
</dbReference>
<feature type="binding site" evidence="8">
    <location>
        <position position="227"/>
    </location>
    <ligand>
        <name>NADP(+)</name>
        <dbReference type="ChEBI" id="CHEBI:58349"/>
    </ligand>
</feature>
<feature type="binding site" evidence="8">
    <location>
        <begin position="14"/>
        <end position="16"/>
    </location>
    <ligand>
        <name>shikimate</name>
        <dbReference type="ChEBI" id="CHEBI:36208"/>
    </ligand>
</feature>
<dbReference type="Pfam" id="PF01488">
    <property type="entry name" value="Shikimate_DH"/>
    <property type="match status" value="1"/>
</dbReference>
<feature type="domain" description="SDH C-terminal" evidence="11">
    <location>
        <begin position="227"/>
        <end position="257"/>
    </location>
</feature>
<keyword evidence="6 8" id="KW-0057">Aromatic amino acid biosynthesis</keyword>
<evidence type="ECO:0000256" key="2">
    <source>
        <dbReference type="ARBA" id="ARBA00012962"/>
    </source>
</evidence>
<evidence type="ECO:0000259" key="11">
    <source>
        <dbReference type="Pfam" id="PF18317"/>
    </source>
</evidence>
<name>A0A4V6DWL8_9BACT</name>
<reference evidence="12 13" key="1">
    <citation type="submission" date="2018-05" db="EMBL/GenBank/DDBJ databases">
        <title>Novel Campyloabacter and Helicobacter Species and Strains.</title>
        <authorList>
            <person name="Mannion A.J."/>
            <person name="Shen Z."/>
            <person name="Fox J.G."/>
        </authorList>
    </citation>
    <scope>NUCLEOTIDE SEQUENCE [LARGE SCALE GENOMIC DNA]</scope>
    <source>
        <strain evidence="13">MIT17-670</strain>
    </source>
</reference>
<comment type="catalytic activity">
    <reaction evidence="7 8">
        <text>shikimate + NADP(+) = 3-dehydroshikimate + NADPH + H(+)</text>
        <dbReference type="Rhea" id="RHEA:17737"/>
        <dbReference type="ChEBI" id="CHEBI:15378"/>
        <dbReference type="ChEBI" id="CHEBI:16630"/>
        <dbReference type="ChEBI" id="CHEBI:36208"/>
        <dbReference type="ChEBI" id="CHEBI:57783"/>
        <dbReference type="ChEBI" id="CHEBI:58349"/>
        <dbReference type="EC" id="1.1.1.25"/>
    </reaction>
</comment>
<evidence type="ECO:0000256" key="8">
    <source>
        <dbReference type="HAMAP-Rule" id="MF_00222"/>
    </source>
</evidence>
<dbReference type="UniPathway" id="UPA00053">
    <property type="reaction ID" value="UER00087"/>
</dbReference>
<evidence type="ECO:0000256" key="1">
    <source>
        <dbReference type="ARBA" id="ARBA00004871"/>
    </source>
</evidence>
<dbReference type="OrthoDB" id="9792692at2"/>
<dbReference type="GO" id="GO:0019632">
    <property type="term" value="P:shikimate metabolic process"/>
    <property type="evidence" value="ECO:0007669"/>
    <property type="project" value="InterPro"/>
</dbReference>
<evidence type="ECO:0000259" key="10">
    <source>
        <dbReference type="Pfam" id="PF08501"/>
    </source>
</evidence>
<dbReference type="Pfam" id="PF08501">
    <property type="entry name" value="Shikimate_dh_N"/>
    <property type="match status" value="1"/>
</dbReference>
<dbReference type="CDD" id="cd01065">
    <property type="entry name" value="NAD_bind_Shikimate_DH"/>
    <property type="match status" value="1"/>
</dbReference>
<dbReference type="RefSeq" id="WP_137622017.1">
    <property type="nucleotide sequence ID" value="NZ_NXMA01000004.1"/>
</dbReference>
<dbReference type="GO" id="GO:0005829">
    <property type="term" value="C:cytosol"/>
    <property type="evidence" value="ECO:0007669"/>
    <property type="project" value="TreeGrafter"/>
</dbReference>
<dbReference type="EC" id="1.1.1.25" evidence="2 8"/>
<dbReference type="Pfam" id="PF18317">
    <property type="entry name" value="SDH_C"/>
    <property type="match status" value="1"/>
</dbReference>
<dbReference type="Proteomes" id="UP000310353">
    <property type="component" value="Unassembled WGS sequence"/>
</dbReference>
<dbReference type="InterPro" id="IPR041121">
    <property type="entry name" value="SDH_C"/>
</dbReference>
<keyword evidence="4 8" id="KW-0521">NADP</keyword>
<dbReference type="AlphaFoldDB" id="A0A4V6DWL8"/>
<comment type="subunit">
    <text evidence="8">Homodimer.</text>
</comment>
<evidence type="ECO:0000256" key="5">
    <source>
        <dbReference type="ARBA" id="ARBA00023002"/>
    </source>
</evidence>
<protein>
    <recommendedName>
        <fullName evidence="2 8">Shikimate dehydrogenase (NADP(+))</fullName>
        <shortName evidence="8">SDH</shortName>
        <ecNumber evidence="2 8">1.1.1.25</ecNumber>
    </recommendedName>
</protein>
<evidence type="ECO:0000256" key="7">
    <source>
        <dbReference type="ARBA" id="ARBA00049442"/>
    </source>
</evidence>
<dbReference type="InterPro" id="IPR036291">
    <property type="entry name" value="NAD(P)-bd_dom_sf"/>
</dbReference>
<dbReference type="Gene3D" id="3.40.50.10860">
    <property type="entry name" value="Leucine Dehydrogenase, chain A, domain 1"/>
    <property type="match status" value="1"/>
</dbReference>
<dbReference type="InterPro" id="IPR013708">
    <property type="entry name" value="Shikimate_DH-bd_N"/>
</dbReference>
<dbReference type="GO" id="GO:0050661">
    <property type="term" value="F:NADP binding"/>
    <property type="evidence" value="ECO:0007669"/>
    <property type="project" value="InterPro"/>
</dbReference>
<comment type="caution">
    <text evidence="8">Lacks conserved residue(s) required for the propagation of feature annotation.</text>
</comment>
<dbReference type="EMBL" id="NXMA01000004">
    <property type="protein sequence ID" value="TKX32652.1"/>
    <property type="molecule type" value="Genomic_DNA"/>
</dbReference>
<evidence type="ECO:0000256" key="4">
    <source>
        <dbReference type="ARBA" id="ARBA00022857"/>
    </source>
</evidence>
<dbReference type="PANTHER" id="PTHR21089:SF1">
    <property type="entry name" value="BIFUNCTIONAL 3-DEHYDROQUINATE DEHYDRATASE_SHIKIMATE DEHYDROGENASE, CHLOROPLASTIC"/>
    <property type="match status" value="1"/>
</dbReference>
<accession>A0A4V6DWL8</accession>
<feature type="binding site" evidence="8">
    <location>
        <position position="99"/>
    </location>
    <ligand>
        <name>shikimate</name>
        <dbReference type="ChEBI" id="CHEBI:36208"/>
    </ligand>
</feature>
<dbReference type="SUPFAM" id="SSF51735">
    <property type="entry name" value="NAD(P)-binding Rossmann-fold domains"/>
    <property type="match status" value="1"/>
</dbReference>
<dbReference type="NCBIfam" id="TIGR00507">
    <property type="entry name" value="aroE"/>
    <property type="match status" value="1"/>
</dbReference>
<feature type="binding site" evidence="8">
    <location>
        <position position="207"/>
    </location>
    <ligand>
        <name>shikimate</name>
        <dbReference type="ChEBI" id="CHEBI:36208"/>
    </ligand>
</feature>
<evidence type="ECO:0000259" key="9">
    <source>
        <dbReference type="Pfam" id="PF01488"/>
    </source>
</evidence>
<feature type="domain" description="Shikimate dehydrogenase substrate binding N-terminal" evidence="10">
    <location>
        <begin position="6"/>
        <end position="86"/>
    </location>
</feature>
<dbReference type="SUPFAM" id="SSF53223">
    <property type="entry name" value="Aminoacid dehydrogenase-like, N-terminal domain"/>
    <property type="match status" value="1"/>
</dbReference>
<dbReference type="NCBIfam" id="NF001316">
    <property type="entry name" value="PRK00258.2-5"/>
    <property type="match status" value="1"/>
</dbReference>
<organism evidence="12 13">
    <name type="scientific">Campylobacter aviculae</name>
    <dbReference type="NCBI Taxonomy" id="2510190"/>
    <lineage>
        <taxon>Bacteria</taxon>
        <taxon>Pseudomonadati</taxon>
        <taxon>Campylobacterota</taxon>
        <taxon>Epsilonproteobacteria</taxon>
        <taxon>Campylobacterales</taxon>
        <taxon>Campylobacteraceae</taxon>
        <taxon>Campylobacter</taxon>
    </lineage>
</organism>
<sequence length="264" mass="30375">MKFLAVIGNPIMHSKSPRMHNNAIKLLGLKGVYTRYCFNQNLNLREELFKLGFDAVNITAPFKEKAYEIADFRDKFSSYIGSSNTLYLKNNKIYAYNTDGIGFLESIKEFKNIKKALILGAGGTALALAYILKQNGIQVCVANRNDKKFQRFDNSYQTSLYENLEDFHFDLVVNSTSAGLIDENLPCNKNILEKILVNARFAFDVIYSRETPFYKLCKKYDLKIKNGLEMLLWQGVFAFEIFFELKNKREEIKNAMLQGLKLLS</sequence>
<dbReference type="GO" id="GO:0004764">
    <property type="term" value="F:shikimate 3-dehydrogenase (NADP+) activity"/>
    <property type="evidence" value="ECO:0007669"/>
    <property type="project" value="UniProtKB-UniRule"/>
</dbReference>
<evidence type="ECO:0000313" key="12">
    <source>
        <dbReference type="EMBL" id="TKX32652.1"/>
    </source>
</evidence>
<dbReference type="InterPro" id="IPR046346">
    <property type="entry name" value="Aminoacid_DH-like_N_sf"/>
</dbReference>
<dbReference type="HAMAP" id="MF_00222">
    <property type="entry name" value="Shikimate_DH_AroE"/>
    <property type="match status" value="1"/>
</dbReference>
<dbReference type="PANTHER" id="PTHR21089">
    <property type="entry name" value="SHIKIMATE DEHYDROGENASE"/>
    <property type="match status" value="1"/>
</dbReference>
<keyword evidence="5 8" id="KW-0560">Oxidoreductase</keyword>
<evidence type="ECO:0000256" key="3">
    <source>
        <dbReference type="ARBA" id="ARBA00022605"/>
    </source>
</evidence>
<keyword evidence="13" id="KW-1185">Reference proteome</keyword>
<feature type="binding site" evidence="8">
    <location>
        <position position="84"/>
    </location>
    <ligand>
        <name>shikimate</name>
        <dbReference type="ChEBI" id="CHEBI:36208"/>
    </ligand>
</feature>
<feature type="domain" description="Quinate/shikimate 5-dehydrogenase/glutamyl-tRNA reductase" evidence="9">
    <location>
        <begin position="112"/>
        <end position="178"/>
    </location>
</feature>
<comment type="caution">
    <text evidence="12">The sequence shown here is derived from an EMBL/GenBank/DDBJ whole genome shotgun (WGS) entry which is preliminary data.</text>
</comment>
<feature type="binding site" evidence="8">
    <location>
        <position position="205"/>
    </location>
    <ligand>
        <name>NADP(+)</name>
        <dbReference type="ChEBI" id="CHEBI:58349"/>
    </ligand>
</feature>
<feature type="active site" description="Proton acceptor" evidence="8">
    <location>
        <position position="63"/>
    </location>
</feature>
<dbReference type="Gene3D" id="3.40.50.720">
    <property type="entry name" value="NAD(P)-binding Rossmann-like Domain"/>
    <property type="match status" value="1"/>
</dbReference>
<evidence type="ECO:0000256" key="6">
    <source>
        <dbReference type="ARBA" id="ARBA00023141"/>
    </source>
</evidence>
<keyword evidence="3 8" id="KW-0028">Amino-acid biosynthesis</keyword>
<comment type="function">
    <text evidence="8">Involved in the biosynthesis of the chorismate, which leads to the biosynthesis of aromatic amino acids. Catalyzes the reversible NADPH linked reduction of 3-dehydroshikimate (DHSA) to yield shikimate (SA).</text>
</comment>
<comment type="pathway">
    <text evidence="1 8">Metabolic intermediate biosynthesis; chorismate biosynthesis; chorismate from D-erythrose 4-phosphate and phosphoenolpyruvate: step 4/7.</text>
</comment>
<dbReference type="InterPro" id="IPR022893">
    <property type="entry name" value="Shikimate_DH_fam"/>
</dbReference>